<comment type="caution">
    <text evidence="1">The sequence shown here is derived from an EMBL/GenBank/DDBJ whole genome shotgun (WGS) entry which is preliminary data.</text>
</comment>
<dbReference type="EMBL" id="BASM01000032">
    <property type="protein sequence ID" value="GAD27641.1"/>
    <property type="molecule type" value="Genomic_DNA"/>
</dbReference>
<evidence type="ECO:0000313" key="1">
    <source>
        <dbReference type="EMBL" id="GAD27641.1"/>
    </source>
</evidence>
<accession>A0ABQ0IZK8</accession>
<gene>
    <name evidence="1" type="ORF">NBRC3257_2640</name>
</gene>
<keyword evidence="2" id="KW-1185">Reference proteome</keyword>
<evidence type="ECO:0000313" key="2">
    <source>
        <dbReference type="Proteomes" id="UP000018209"/>
    </source>
</evidence>
<proteinExistence type="predicted"/>
<sequence>MKEPSPSQHVSGIFEHLLPFAAITMELWRVLMERLVDDFQAMSEADRQFLAARPHRFDTRPGRDALQCALRERTADLKEARDRAEGLPKGWFSWTRTARERKAAIEEAAAALKTWQGAGTISFIQTEAAKIERGRHRQDKKIRDFDARPDVVQAVRRLDDLPGVLRMAEGLAELKPDKELHAALAPVVGQDGGLLRIDAVAGLALLRRRVAIAAAVSGAGGKTGGPKSVMEPEPADVVAVAWEQATSAGLDDLASLGM</sequence>
<reference evidence="1 2" key="1">
    <citation type="submission" date="2013-08" db="EMBL/GenBank/DDBJ databases">
        <title>Gluconobacter thailandicus NBRC 3257 whole genome sequence.</title>
        <authorList>
            <person name="Matsutani M."/>
            <person name="Yakushi T."/>
            <person name="Matsushita K."/>
        </authorList>
    </citation>
    <scope>NUCLEOTIDE SEQUENCE [LARGE SCALE GENOMIC DNA]</scope>
    <source>
        <strain evidence="1 2">NBRC 3257</strain>
    </source>
</reference>
<dbReference type="Proteomes" id="UP000018209">
    <property type="component" value="Unassembled WGS sequence"/>
</dbReference>
<name>A0ABQ0IZK8_GLUTH</name>
<organism evidence="1 2">
    <name type="scientific">Gluconobacter thailandicus NBRC 3257</name>
    <dbReference type="NCBI Taxonomy" id="1381097"/>
    <lineage>
        <taxon>Bacteria</taxon>
        <taxon>Pseudomonadati</taxon>
        <taxon>Pseudomonadota</taxon>
        <taxon>Alphaproteobacteria</taxon>
        <taxon>Acetobacterales</taxon>
        <taxon>Acetobacteraceae</taxon>
        <taxon>Gluconobacter</taxon>
    </lineage>
</organism>
<protein>
    <recommendedName>
        <fullName evidence="3">TIGR02677 family protein</fullName>
    </recommendedName>
</protein>
<evidence type="ECO:0008006" key="3">
    <source>
        <dbReference type="Google" id="ProtNLM"/>
    </source>
</evidence>
<dbReference type="RefSeq" id="WP_007283641.1">
    <property type="nucleotide sequence ID" value="NZ_BASM01000032.1"/>
</dbReference>